<name>A0A3N2QY16_9RHOB</name>
<reference evidence="1 2" key="1">
    <citation type="submission" date="2018-10" db="EMBL/GenBank/DDBJ databases">
        <title>Histidinibacterium lentulum gen. nov., sp. nov., a marine bacterium from the culture broth of Picochlorum sp. 122.</title>
        <authorList>
            <person name="Wang G."/>
        </authorList>
    </citation>
    <scope>NUCLEOTIDE SEQUENCE [LARGE SCALE GENOMIC DNA]</scope>
    <source>
        <strain evidence="1 2">B17</strain>
    </source>
</reference>
<proteinExistence type="predicted"/>
<evidence type="ECO:0000313" key="2">
    <source>
        <dbReference type="Proteomes" id="UP000268016"/>
    </source>
</evidence>
<evidence type="ECO:0000313" key="1">
    <source>
        <dbReference type="EMBL" id="ROU00102.1"/>
    </source>
</evidence>
<sequence length="350" mass="40237">MRPFYEQQFYNNRPKAKGGEDYLADFVNDFTSWHDACLREAATVMPGGDYMTACSALDRREFRRIVRAGVGGYLRKNGEWPDFFRPRSFGAMNILHSILMPLETGRIPADKLKAGSYIPAKYRNRCRPAEVFRQWGPGERLSFAGLPGGKYYLKSNHASAQVMKIQLPCDTATLEAAQAAVDGWLATDYGRHSSQWWYGFIERRAFLEEDLNSGTEEPLTDFRFHIINGRMSVLQMDVGLGTEDRHNPVYDSNLNYMPHDFLRKNLREEPLPQNTELARDIAVEIGRQFQYCRVDLYLRGDEVFLGELTFLPNAGRRHVRSPELDEMLCADWSPMPRFVRLEEVAARQAA</sequence>
<accession>A0A3N2QY16</accession>
<protein>
    <submittedName>
        <fullName evidence="1">Uncharacterized protein</fullName>
    </submittedName>
</protein>
<dbReference type="EMBL" id="RDRB01000006">
    <property type="protein sequence ID" value="ROU00102.1"/>
    <property type="molecule type" value="Genomic_DNA"/>
</dbReference>
<dbReference type="AlphaFoldDB" id="A0A3N2QY16"/>
<comment type="caution">
    <text evidence="1">The sequence shown here is derived from an EMBL/GenBank/DDBJ whole genome shotgun (WGS) entry which is preliminary data.</text>
</comment>
<dbReference type="InterPro" id="IPR029465">
    <property type="entry name" value="ATPgrasp_TupA"/>
</dbReference>
<dbReference type="Pfam" id="PF14305">
    <property type="entry name" value="ATPgrasp_TupA"/>
    <property type="match status" value="1"/>
</dbReference>
<dbReference type="OrthoDB" id="5354021at2"/>
<dbReference type="RefSeq" id="WP_123642649.1">
    <property type="nucleotide sequence ID" value="NZ_ML119086.1"/>
</dbReference>
<gene>
    <name evidence="1" type="ORF">EAT49_12375</name>
</gene>
<keyword evidence="2" id="KW-1185">Reference proteome</keyword>
<organism evidence="1 2">
    <name type="scientific">Histidinibacterium lentulum</name>
    <dbReference type="NCBI Taxonomy" id="2480588"/>
    <lineage>
        <taxon>Bacteria</taxon>
        <taxon>Pseudomonadati</taxon>
        <taxon>Pseudomonadota</taxon>
        <taxon>Alphaproteobacteria</taxon>
        <taxon>Rhodobacterales</taxon>
        <taxon>Paracoccaceae</taxon>
        <taxon>Histidinibacterium</taxon>
    </lineage>
</organism>
<dbReference type="Proteomes" id="UP000268016">
    <property type="component" value="Unassembled WGS sequence"/>
</dbReference>